<accession>A0AAV6GLL5</accession>
<dbReference type="AlphaFoldDB" id="A0AAV6GLL5"/>
<reference evidence="1" key="1">
    <citation type="submission" date="2020-10" db="EMBL/GenBank/DDBJ databases">
        <title>Chromosome-scale genome assembly of the Allis shad, Alosa alosa.</title>
        <authorList>
            <person name="Margot Z."/>
            <person name="Christophe K."/>
            <person name="Cabau C."/>
            <person name="Louis A."/>
            <person name="Berthelot C."/>
            <person name="Parey E."/>
            <person name="Roest Crollius H."/>
            <person name="Montfort J."/>
            <person name="Robinson-Rechavi M."/>
            <person name="Bucao C."/>
            <person name="Bouchez O."/>
            <person name="Gislard M."/>
            <person name="Lluch J."/>
            <person name="Milhes M."/>
            <person name="Lampietro C."/>
            <person name="Lopez Roques C."/>
            <person name="Donnadieu C."/>
            <person name="Braasch I."/>
            <person name="Desvignes T."/>
            <person name="Postlethwait J."/>
            <person name="Bobe J."/>
            <person name="Guiguen Y."/>
        </authorList>
    </citation>
    <scope>NUCLEOTIDE SEQUENCE</scope>
    <source>
        <strain evidence="1">M-15738</strain>
        <tissue evidence="1">Blood</tissue>
    </source>
</reference>
<name>A0AAV6GLL5_9TELE</name>
<organism evidence="1 2">
    <name type="scientific">Alosa alosa</name>
    <name type="common">allis shad</name>
    <dbReference type="NCBI Taxonomy" id="278164"/>
    <lineage>
        <taxon>Eukaryota</taxon>
        <taxon>Metazoa</taxon>
        <taxon>Chordata</taxon>
        <taxon>Craniata</taxon>
        <taxon>Vertebrata</taxon>
        <taxon>Euteleostomi</taxon>
        <taxon>Actinopterygii</taxon>
        <taxon>Neopterygii</taxon>
        <taxon>Teleostei</taxon>
        <taxon>Clupei</taxon>
        <taxon>Clupeiformes</taxon>
        <taxon>Clupeoidei</taxon>
        <taxon>Clupeidae</taxon>
        <taxon>Alosa</taxon>
    </lineage>
</organism>
<dbReference type="EMBL" id="JADWDJ010000010">
    <property type="protein sequence ID" value="KAG5274371.1"/>
    <property type="molecule type" value="Genomic_DNA"/>
</dbReference>
<protein>
    <submittedName>
        <fullName evidence="1">Uncharacterized protein</fullName>
    </submittedName>
</protein>
<evidence type="ECO:0000313" key="2">
    <source>
        <dbReference type="Proteomes" id="UP000823561"/>
    </source>
</evidence>
<evidence type="ECO:0000313" key="1">
    <source>
        <dbReference type="EMBL" id="KAG5274371.1"/>
    </source>
</evidence>
<proteinExistence type="predicted"/>
<keyword evidence="2" id="KW-1185">Reference proteome</keyword>
<sequence>MTDYRDPTFSFIPHFDQGGILEPHLSLITLRKWLTGRPTKIPGFCKHCRFGYPWFPGCSSVKGVLLSLDASESRVKRRFNEALHCLPRNLANKAVFSCQLVVTSARGPLAMLCLLLGCTENQLPLLFCLL</sequence>
<comment type="caution">
    <text evidence="1">The sequence shown here is derived from an EMBL/GenBank/DDBJ whole genome shotgun (WGS) entry which is preliminary data.</text>
</comment>
<dbReference type="Proteomes" id="UP000823561">
    <property type="component" value="Chromosome 10"/>
</dbReference>
<gene>
    <name evidence="1" type="ORF">AALO_G00135380</name>
</gene>